<keyword evidence="7" id="KW-0418">Kinase</keyword>
<evidence type="ECO:0000256" key="10">
    <source>
        <dbReference type="SAM" id="Phobius"/>
    </source>
</evidence>
<keyword evidence="8 10" id="KW-1133">Transmembrane helix</keyword>
<evidence type="ECO:0000256" key="5">
    <source>
        <dbReference type="ARBA" id="ARBA00022679"/>
    </source>
</evidence>
<protein>
    <recommendedName>
        <fullName evidence="3">histidine kinase</fullName>
        <ecNumber evidence="3">2.7.13.3</ecNumber>
    </recommendedName>
</protein>
<evidence type="ECO:0000313" key="14">
    <source>
        <dbReference type="Proteomes" id="UP000009340"/>
    </source>
</evidence>
<dbReference type="InterPro" id="IPR005467">
    <property type="entry name" value="His_kinase_dom"/>
</dbReference>
<dbReference type="SUPFAM" id="SSF55874">
    <property type="entry name" value="ATPase domain of HSP90 chaperone/DNA topoisomerase II/histidine kinase"/>
    <property type="match status" value="1"/>
</dbReference>
<keyword evidence="6 10" id="KW-0812">Transmembrane</keyword>
<dbReference type="Pfam" id="PF02518">
    <property type="entry name" value="HATPase_c"/>
    <property type="match status" value="1"/>
</dbReference>
<dbReference type="Proteomes" id="UP000009340">
    <property type="component" value="Unassembled WGS sequence"/>
</dbReference>
<evidence type="ECO:0000256" key="7">
    <source>
        <dbReference type="ARBA" id="ARBA00022777"/>
    </source>
</evidence>
<evidence type="ECO:0000313" key="13">
    <source>
        <dbReference type="EMBL" id="CCJ71270.1"/>
    </source>
</evidence>
<dbReference type="EMBL" id="CAKW01000022">
    <property type="protein sequence ID" value="CCJ71270.1"/>
    <property type="molecule type" value="Genomic_DNA"/>
</dbReference>
<evidence type="ECO:0000256" key="1">
    <source>
        <dbReference type="ARBA" id="ARBA00000085"/>
    </source>
</evidence>
<dbReference type="InterPro" id="IPR003594">
    <property type="entry name" value="HATPase_dom"/>
</dbReference>
<dbReference type="Gene3D" id="1.10.287.130">
    <property type="match status" value="1"/>
</dbReference>
<dbReference type="InterPro" id="IPR036097">
    <property type="entry name" value="HisK_dim/P_sf"/>
</dbReference>
<evidence type="ECO:0000256" key="3">
    <source>
        <dbReference type="ARBA" id="ARBA00012438"/>
    </source>
</evidence>
<dbReference type="GO" id="GO:0005886">
    <property type="term" value="C:plasma membrane"/>
    <property type="evidence" value="ECO:0007669"/>
    <property type="project" value="UniProtKB-SubCell"/>
</dbReference>
<sequence>MNWLRPESLLGKLLLFLGLPLLLLWAFSALNSYVSALNAATQAYDRTLLASARIIAERLNVQHGELQADVPWVVLDSVERNMNDRLYYKVQDTHGRVISGYDDLPVMPRGVARTDLYPALAWFYHATYQSQRLRVARLLQPVNEDGINGMAEIYVAETLQSRHLLARQLLLSSALTQGGLVLLTLVLAGFLLRRVLKPMRKLSRLMVRRSPGELTPLPDLLPWSETRLLIIAFNRYISRLRALIARQERFSADASHQLKTPLTVLKTQAAVALASDDPAQWRESLLAMSATLDNTIDLTERLLQLASLRRAEPSEARAFDVVDLVAAARESCFSRLPQARSKPVDLGYEGEEGPVWVSAEPLLLAELCANLLDNALKYTPAGGVVTVRVCVEKNEARLEVEDSGPGIEAAQRDQALTPFRRLDNAGMHPGAGLGLALVNDIARWHRTRAELRKGEQLGGLLVRVRLPVHLSMPGAVAFNALRHRCFLFFRALPRRTDGPALIACGIRVQCRVAFTGSFFFFLRHME</sequence>
<dbReference type="Gene3D" id="3.30.565.10">
    <property type="entry name" value="Histidine kinase-like ATPase, C-terminal domain"/>
    <property type="match status" value="1"/>
</dbReference>
<dbReference type="STRING" id="1073999.AFK62_13295"/>
<comment type="subcellular location">
    <subcellularLocation>
        <location evidence="2">Cell inner membrane</location>
        <topology evidence="2">Multi-pass membrane protein</topology>
    </subcellularLocation>
</comment>
<dbReference type="InterPro" id="IPR050428">
    <property type="entry name" value="TCS_sensor_his_kinase"/>
</dbReference>
<accession>K7ZYS4</accession>
<evidence type="ECO:0000256" key="2">
    <source>
        <dbReference type="ARBA" id="ARBA00004429"/>
    </source>
</evidence>
<dbReference type="RefSeq" id="WP_007665625.1">
    <property type="nucleotide sequence ID" value="NZ_CAKW01000022.1"/>
</dbReference>
<dbReference type="CDD" id="cd00075">
    <property type="entry name" value="HATPase"/>
    <property type="match status" value="1"/>
</dbReference>
<dbReference type="PANTHER" id="PTHR45436">
    <property type="entry name" value="SENSOR HISTIDINE KINASE YKOH"/>
    <property type="match status" value="1"/>
</dbReference>
<proteinExistence type="predicted"/>
<evidence type="ECO:0000259" key="12">
    <source>
        <dbReference type="PROSITE" id="PS50885"/>
    </source>
</evidence>
<dbReference type="AlphaFoldDB" id="K7ZYS4"/>
<dbReference type="eggNOG" id="COG0642">
    <property type="taxonomic scope" value="Bacteria"/>
</dbReference>
<dbReference type="SMART" id="SM00388">
    <property type="entry name" value="HisKA"/>
    <property type="match status" value="1"/>
</dbReference>
<evidence type="ECO:0000256" key="9">
    <source>
        <dbReference type="ARBA" id="ARBA00023012"/>
    </source>
</evidence>
<organism evidence="13 14">
    <name type="scientific">Cronobacter condimenti 1330</name>
    <dbReference type="NCBI Taxonomy" id="1073999"/>
    <lineage>
        <taxon>Bacteria</taxon>
        <taxon>Pseudomonadati</taxon>
        <taxon>Pseudomonadota</taxon>
        <taxon>Gammaproteobacteria</taxon>
        <taxon>Enterobacterales</taxon>
        <taxon>Enterobacteriaceae</taxon>
        <taxon>Cronobacter</taxon>
    </lineage>
</organism>
<dbReference type="InterPro" id="IPR036890">
    <property type="entry name" value="HATPase_C_sf"/>
</dbReference>
<dbReference type="InterPro" id="IPR003661">
    <property type="entry name" value="HisK_dim/P_dom"/>
</dbReference>
<name>K7ZYS4_9ENTR</name>
<dbReference type="Pfam" id="PF00512">
    <property type="entry name" value="HisKA"/>
    <property type="match status" value="1"/>
</dbReference>
<reference evidence="13" key="1">
    <citation type="submission" date="2012-07" db="EMBL/GenBank/DDBJ databases">
        <authorList>
            <person name="Cummings C."/>
        </authorList>
    </citation>
    <scope>NUCLEOTIDE SEQUENCE</scope>
    <source>
        <strain evidence="13">1330</strain>
    </source>
</reference>
<dbReference type="PROSITE" id="PS50109">
    <property type="entry name" value="HIS_KIN"/>
    <property type="match status" value="1"/>
</dbReference>
<dbReference type="GO" id="GO:0000155">
    <property type="term" value="F:phosphorelay sensor kinase activity"/>
    <property type="evidence" value="ECO:0007669"/>
    <property type="project" value="InterPro"/>
</dbReference>
<dbReference type="SMART" id="SM00304">
    <property type="entry name" value="HAMP"/>
    <property type="match status" value="1"/>
</dbReference>
<dbReference type="Pfam" id="PF08521">
    <property type="entry name" value="2CSK_N"/>
    <property type="match status" value="1"/>
</dbReference>
<dbReference type="CDD" id="cd00082">
    <property type="entry name" value="HisKA"/>
    <property type="match status" value="1"/>
</dbReference>
<dbReference type="PANTHER" id="PTHR45436:SF1">
    <property type="entry name" value="SENSOR PROTEIN QSEC"/>
    <property type="match status" value="1"/>
</dbReference>
<feature type="domain" description="Histidine kinase" evidence="11">
    <location>
        <begin position="253"/>
        <end position="470"/>
    </location>
</feature>
<comment type="caution">
    <text evidence="13">The sequence shown here is derived from an EMBL/GenBank/DDBJ whole genome shotgun (WGS) entry which is preliminary data.</text>
</comment>
<evidence type="ECO:0000256" key="8">
    <source>
        <dbReference type="ARBA" id="ARBA00022989"/>
    </source>
</evidence>
<comment type="catalytic activity">
    <reaction evidence="1">
        <text>ATP + protein L-histidine = ADP + protein N-phospho-L-histidine.</text>
        <dbReference type="EC" id="2.7.13.3"/>
    </reaction>
</comment>
<gene>
    <name evidence="13" type="ORF">BN137_607</name>
</gene>
<keyword evidence="4" id="KW-0597">Phosphoprotein</keyword>
<keyword evidence="9" id="KW-0902">Two-component regulatory system</keyword>
<dbReference type="EC" id="2.7.13.3" evidence="3"/>
<dbReference type="InterPro" id="IPR013727">
    <property type="entry name" value="2CSK_N"/>
</dbReference>
<evidence type="ECO:0000256" key="6">
    <source>
        <dbReference type="ARBA" id="ARBA00022692"/>
    </source>
</evidence>
<keyword evidence="10" id="KW-0472">Membrane</keyword>
<feature type="domain" description="HAMP" evidence="12">
    <location>
        <begin position="193"/>
        <end position="245"/>
    </location>
</feature>
<evidence type="ECO:0000256" key="4">
    <source>
        <dbReference type="ARBA" id="ARBA00022553"/>
    </source>
</evidence>
<keyword evidence="5" id="KW-0808">Transferase</keyword>
<dbReference type="PROSITE" id="PS50885">
    <property type="entry name" value="HAMP"/>
    <property type="match status" value="1"/>
</dbReference>
<dbReference type="SMART" id="SM00387">
    <property type="entry name" value="HATPase_c"/>
    <property type="match status" value="1"/>
</dbReference>
<dbReference type="SUPFAM" id="SSF47384">
    <property type="entry name" value="Homodimeric domain of signal transducing histidine kinase"/>
    <property type="match status" value="1"/>
</dbReference>
<dbReference type="InterPro" id="IPR003660">
    <property type="entry name" value="HAMP_dom"/>
</dbReference>
<evidence type="ECO:0000259" key="11">
    <source>
        <dbReference type="PROSITE" id="PS50109"/>
    </source>
</evidence>
<feature type="transmembrane region" description="Helical" evidence="10">
    <location>
        <begin position="169"/>
        <end position="192"/>
    </location>
</feature>